<dbReference type="OrthoDB" id="10254627at2759"/>
<dbReference type="InterPro" id="IPR014721">
    <property type="entry name" value="Ribsml_uS5_D2-typ_fold_subgr"/>
</dbReference>
<organism evidence="4 5">
    <name type="scientific">Dermatophagoides pteronyssinus</name>
    <name type="common">European house dust mite</name>
    <dbReference type="NCBI Taxonomy" id="6956"/>
    <lineage>
        <taxon>Eukaryota</taxon>
        <taxon>Metazoa</taxon>
        <taxon>Ecdysozoa</taxon>
        <taxon>Arthropoda</taxon>
        <taxon>Chelicerata</taxon>
        <taxon>Arachnida</taxon>
        <taxon>Acari</taxon>
        <taxon>Acariformes</taxon>
        <taxon>Sarcoptiformes</taxon>
        <taxon>Astigmata</taxon>
        <taxon>Psoroptidia</taxon>
        <taxon>Analgoidea</taxon>
        <taxon>Pyroglyphidae</taxon>
        <taxon>Dermatophagoidinae</taxon>
        <taxon>Dermatophagoides</taxon>
    </lineage>
</organism>
<dbReference type="InterPro" id="IPR020568">
    <property type="entry name" value="Ribosomal_Su5_D2-typ_SF"/>
</dbReference>
<accession>A0A6P6Y5M7</accession>
<sequence>MSPKISQASKFPIINWIIKKSLHTNQLYNKYITNSELVHRCVMYGRSSYQKRPNDPRLPSNTKFGITYLNLKQQQQPQLISNPDFDMDNVEQKRGAISKAMKVYLERARQHGEFIQEQEHEFESGRRHLANMMGLQIDSLNQNDIDDAIKYLMPSGLFDPRARPRMKPPKEIFPTIKQAQFSADGRPYHSLFYTSRANFYQTCFDIEEQMNRLKDYEDNQLRTGIIDPPNDSKVDLKSSEWLSVNEMKTMFLEKLEDSKYEALIIALESLANQPYSKLCQDFLMKFRKEIKAAVEIMEIPPLMYDQDGRPYMNAIGRRKLCVANVTVRGNGTGKVDINGQDILYFDFIQDREQVMTPLKFCGLLGKVDIECRTTHLEYTREYSEDSPPFLYDVRELGTSSQSGAIRYALSLALRSFVDKDILEKMRLAGLLSNDIRVKNRKLWGQEGARRKYTWKKR</sequence>
<dbReference type="Gene3D" id="3.30.230.10">
    <property type="match status" value="1"/>
</dbReference>
<dbReference type="AlphaFoldDB" id="A0A6P6Y5M7"/>
<dbReference type="CTD" id="64965"/>
<keyword evidence="2" id="KW-0689">Ribosomal protein</keyword>
<dbReference type="PANTHER" id="PTHR21569:SF1">
    <property type="entry name" value="SMALL RIBOSOMAL SUBUNIT PROTEIN US9M"/>
    <property type="match status" value="1"/>
</dbReference>
<dbReference type="Proteomes" id="UP000515146">
    <property type="component" value="Unplaced"/>
</dbReference>
<keyword evidence="4" id="KW-1185">Reference proteome</keyword>
<gene>
    <name evidence="5" type="primary">LOC113794671</name>
</gene>
<dbReference type="GO" id="GO:0005763">
    <property type="term" value="C:mitochondrial small ribosomal subunit"/>
    <property type="evidence" value="ECO:0007669"/>
    <property type="project" value="TreeGrafter"/>
</dbReference>
<evidence type="ECO:0000313" key="4">
    <source>
        <dbReference type="Proteomes" id="UP000515146"/>
    </source>
</evidence>
<keyword evidence="3" id="KW-0687">Ribonucleoprotein</keyword>
<dbReference type="FunCoup" id="A0A6P6Y5M7">
    <property type="interactions" value="761"/>
</dbReference>
<dbReference type="SUPFAM" id="SSF54211">
    <property type="entry name" value="Ribosomal protein S5 domain 2-like"/>
    <property type="match status" value="1"/>
</dbReference>
<comment type="similarity">
    <text evidence="1">Belongs to the universal ribosomal protein uS9 family.</text>
</comment>
<dbReference type="KEGG" id="dpte:113794671"/>
<dbReference type="Pfam" id="PF00380">
    <property type="entry name" value="Ribosomal_S9"/>
    <property type="match status" value="1"/>
</dbReference>
<protein>
    <submittedName>
        <fullName evidence="5">28S ribosomal protein S9, mitochondrial-like</fullName>
    </submittedName>
</protein>
<dbReference type="InParanoid" id="A0A6P6Y5M7"/>
<dbReference type="InterPro" id="IPR000754">
    <property type="entry name" value="Ribosomal_uS9"/>
</dbReference>
<dbReference type="GO" id="GO:0003735">
    <property type="term" value="F:structural constituent of ribosome"/>
    <property type="evidence" value="ECO:0007669"/>
    <property type="project" value="InterPro"/>
</dbReference>
<evidence type="ECO:0000256" key="1">
    <source>
        <dbReference type="ARBA" id="ARBA00005251"/>
    </source>
</evidence>
<dbReference type="PANTHER" id="PTHR21569">
    <property type="entry name" value="RIBOSOMAL PROTEIN S9"/>
    <property type="match status" value="1"/>
</dbReference>
<evidence type="ECO:0000256" key="3">
    <source>
        <dbReference type="ARBA" id="ARBA00023274"/>
    </source>
</evidence>
<dbReference type="GO" id="GO:0003723">
    <property type="term" value="F:RNA binding"/>
    <property type="evidence" value="ECO:0007669"/>
    <property type="project" value="TreeGrafter"/>
</dbReference>
<evidence type="ECO:0000313" key="5">
    <source>
        <dbReference type="RefSeq" id="XP_027200600.1"/>
    </source>
</evidence>
<evidence type="ECO:0000256" key="2">
    <source>
        <dbReference type="ARBA" id="ARBA00022980"/>
    </source>
</evidence>
<reference evidence="5" key="1">
    <citation type="submission" date="2025-08" db="UniProtKB">
        <authorList>
            <consortium name="RefSeq"/>
        </authorList>
    </citation>
    <scope>IDENTIFICATION</scope>
    <source>
        <strain evidence="5">Airmid</strain>
    </source>
</reference>
<dbReference type="RefSeq" id="XP_027200600.1">
    <property type="nucleotide sequence ID" value="XM_027344799.1"/>
</dbReference>
<proteinExistence type="inferred from homology"/>
<dbReference type="GO" id="GO:0006412">
    <property type="term" value="P:translation"/>
    <property type="evidence" value="ECO:0007669"/>
    <property type="project" value="InterPro"/>
</dbReference>
<name>A0A6P6Y5M7_DERPT</name>
<dbReference type="OMA" id="HHFLFYT"/>